<reference evidence="1 2" key="1">
    <citation type="submission" date="2019-08" db="EMBL/GenBank/DDBJ databases">
        <title>In-depth cultivation of the pig gut microbiome towards novel bacterial diversity and tailored functional studies.</title>
        <authorList>
            <person name="Wylensek D."/>
            <person name="Hitch T.C.A."/>
            <person name="Clavel T."/>
        </authorList>
    </citation>
    <scope>NUCLEOTIDE SEQUENCE [LARGE SCALE GENOMIC DNA]</scope>
    <source>
        <strain evidence="1 2">Oil-RF-744-WCA-WT-10</strain>
    </source>
</reference>
<gene>
    <name evidence="1" type="ORF">FYJ29_07620</name>
</gene>
<dbReference type="Proteomes" id="UP000483362">
    <property type="component" value="Unassembled WGS sequence"/>
</dbReference>
<keyword evidence="2" id="KW-1185">Reference proteome</keyword>
<proteinExistence type="predicted"/>
<sequence length="562" mass="64893">MAPIRKTKKTKWEQSATEKALLSFFDLYNCKFTTHDFDGGKFRNYSFVFQGGHFVARLFRDTEGVEVIFPCIAEGEMGYYTMVLSLCNRFNRLSLRYKFSYELDDDKKMVTVHMSFFAETVDALTFEDNLQHIFADARAFGEAFDQELGMAKRDNGADLGHAFAADERETFLLRHMEFSSQSAQFQFRPNDVEHLTVGQLVDNLLDRAPLVFTRLQVLTGTLNEITDREAIENFDLSTALIDGTGSQAKFACDSAVVVLHYITPGVAGETERTITFMLRNEGSDGDTLYYRINVLVEPRDTSLRNALDSASDDVMPSTITLLVARDLTSTLKKRQEFDYMWKDAAIKLKEGKESELSETQKFVADVKKPDIAFNMYWGHECMCRERYYEAVLYFKNAYNAMRLNYFAMDKKSKSMFYGLCYFIGFGYCELGLYEKAYYYLDLVGDMGKIDFTSEFINVMANAGDLRVFQFIEDIMGDIKEEYDQDEELPERVQRFVDFMRRRRAFSLITFGELDVAESEFKQMLNEPENRDYAIDELAFIQHKRDSRRAAGGDHVPGKQPEQ</sequence>
<comment type="caution">
    <text evidence="1">The sequence shown here is derived from an EMBL/GenBank/DDBJ whole genome shotgun (WGS) entry which is preliminary data.</text>
</comment>
<dbReference type="EMBL" id="VULT01000010">
    <property type="protein sequence ID" value="MSS17623.1"/>
    <property type="molecule type" value="Genomic_DNA"/>
</dbReference>
<dbReference type="AlphaFoldDB" id="A0A6L5XE16"/>
<organism evidence="1 2">
    <name type="scientific">Sodaliphilus pleomorphus</name>
    <dbReference type="NCBI Taxonomy" id="2606626"/>
    <lineage>
        <taxon>Bacteria</taxon>
        <taxon>Pseudomonadati</taxon>
        <taxon>Bacteroidota</taxon>
        <taxon>Bacteroidia</taxon>
        <taxon>Bacteroidales</taxon>
        <taxon>Muribaculaceae</taxon>
        <taxon>Sodaliphilus</taxon>
    </lineage>
</organism>
<evidence type="ECO:0000313" key="1">
    <source>
        <dbReference type="EMBL" id="MSS17623.1"/>
    </source>
</evidence>
<name>A0A6L5XE16_9BACT</name>
<evidence type="ECO:0000313" key="2">
    <source>
        <dbReference type="Proteomes" id="UP000483362"/>
    </source>
</evidence>
<dbReference type="RefSeq" id="WP_154328540.1">
    <property type="nucleotide sequence ID" value="NZ_CP045696.1"/>
</dbReference>
<accession>A0A6L5XE16</accession>
<protein>
    <submittedName>
        <fullName evidence="1">Uncharacterized protein</fullName>
    </submittedName>
</protein>